<keyword evidence="2" id="KW-1185">Reference proteome</keyword>
<gene>
    <name evidence="1" type="ORF">K1T71_008159</name>
</gene>
<organism evidence="1 2">
    <name type="scientific">Dendrolimus kikuchii</name>
    <dbReference type="NCBI Taxonomy" id="765133"/>
    <lineage>
        <taxon>Eukaryota</taxon>
        <taxon>Metazoa</taxon>
        <taxon>Ecdysozoa</taxon>
        <taxon>Arthropoda</taxon>
        <taxon>Hexapoda</taxon>
        <taxon>Insecta</taxon>
        <taxon>Pterygota</taxon>
        <taxon>Neoptera</taxon>
        <taxon>Endopterygota</taxon>
        <taxon>Lepidoptera</taxon>
        <taxon>Glossata</taxon>
        <taxon>Ditrysia</taxon>
        <taxon>Bombycoidea</taxon>
        <taxon>Lasiocampidae</taxon>
        <taxon>Dendrolimus</taxon>
    </lineage>
</organism>
<comment type="caution">
    <text evidence="1">The sequence shown here is derived from an EMBL/GenBank/DDBJ whole genome shotgun (WGS) entry which is preliminary data.</text>
</comment>
<evidence type="ECO:0000313" key="2">
    <source>
        <dbReference type="Proteomes" id="UP000824533"/>
    </source>
</evidence>
<accession>A0ACC1CWY7</accession>
<dbReference type="EMBL" id="CM034400">
    <property type="protein sequence ID" value="KAJ0175985.1"/>
    <property type="molecule type" value="Genomic_DNA"/>
</dbReference>
<evidence type="ECO:0000313" key="1">
    <source>
        <dbReference type="EMBL" id="KAJ0175985.1"/>
    </source>
</evidence>
<proteinExistence type="predicted"/>
<dbReference type="Proteomes" id="UP000824533">
    <property type="component" value="Linkage Group LG14"/>
</dbReference>
<reference evidence="1 2" key="1">
    <citation type="journal article" date="2021" name="Front. Genet.">
        <title>Chromosome-Level Genome Assembly Reveals Significant Gene Expansion in the Toll and IMD Signaling Pathways of Dendrolimus kikuchii.</title>
        <authorList>
            <person name="Zhou J."/>
            <person name="Wu P."/>
            <person name="Xiong Z."/>
            <person name="Liu N."/>
            <person name="Zhao N."/>
            <person name="Ji M."/>
            <person name="Qiu Y."/>
            <person name="Yang B."/>
        </authorList>
    </citation>
    <scope>NUCLEOTIDE SEQUENCE [LARGE SCALE GENOMIC DNA]</scope>
    <source>
        <strain evidence="1">Ann1</strain>
    </source>
</reference>
<protein>
    <submittedName>
        <fullName evidence="1">Uncharacterized protein</fullName>
    </submittedName>
</protein>
<sequence>MILNNFFILKRTLNFIPKSAKYLLRSSSVWTHDNIIKSPYKDVEIPNCTLSEYVWQNLDKWAEKTAIVCAHTGRSYTYEQAFRRSNTFAANLRKKLNIRNGDVVAVMLPNLPEYPIVTLGILEAGAVMTSINPAYTAHEVQRQLLLSEAKIIVALPQVLKVVKDALLLAKKNLPIITVKINDEPIPEGTILFNELTEDLSVDVSILKEIKRDPNEICFLPFSSGTTGLPKGVELSHRNITVNGEQVNDPLIRCHNDTTATHQDRVIVVLPFYHVYAASVLMFHKLSLGLQLVTVTKFQPEAFFGTIEQYKTNLIFVAPPLLLLMGSHPAATEKTLQYVETIVNGAAPVSDTDVFRVFEKAKRKLDFRQGYGLTETAPAITLTPLNADKTYTRAGPPIPNTDLRIVDPDTLKNLGVNETGEILVRGPQVTRGYRNNPEANKEAFVDGWFRTGDLAVADNDGDITIMDRLKDLIKVKGYQVPPAELEAVLREHPSVRDSAVIGVPHAVNGEAPKAFVVLKQGYNNPAKEISEFVKQRVAPYKRVDDIVFIDSIPKNTSGKILRKELKKNYC</sequence>
<name>A0ACC1CWY7_9NEOP</name>